<reference evidence="1 2" key="1">
    <citation type="submission" date="2023-07" db="EMBL/GenBank/DDBJ databases">
        <title>Closed genoem sequence of Methanosarcinaceae archaeon Ac7.</title>
        <authorList>
            <person name="Poehlein A."/>
            <person name="Protasov E."/>
            <person name="Platt K."/>
            <person name="Reeh H."/>
            <person name="Daniel R."/>
            <person name="Brune A."/>
        </authorList>
    </citation>
    <scope>NUCLEOTIDE SEQUENCE [LARGE SCALE GENOMIC DNA]</scope>
    <source>
        <strain evidence="1 2">Ac7</strain>
    </source>
</reference>
<keyword evidence="2" id="KW-1185">Reference proteome</keyword>
<sequence>MDVLHKSFYRVDVDGQKVSKRDTNDNFDEFISSLISFVSKDSHTRSYKEQDSNTQVIAAILKQIDLVFKSKHTPEDLEKECLSIAKRLLKIETDTQESIDKLGQKVRKGSLLSALLREGNTFTFILSKVNYTKFIDDDDLVAKLGFPEETQKIWKTAVFVISFEKNNISIKKISVYLDKAVKYWCNDFLEIDPLKTDESNTHEAFKGMQQILRKRIQPNSQSDYLHLSNSVVGYMRKGGLIDYPTMIDDIFERYIPINMEDKKYKDTVKALRNLPSDKKFDEQFYSIPDQVKKGMKKKYNVALGIELNILDQINLDIIESYQDNDGKKYIKIETTDDDTYEAFYKPKIMNEIDDL</sequence>
<dbReference type="RefSeq" id="WP_338102802.1">
    <property type="nucleotide sequence ID" value="NZ_CP131060.1"/>
</dbReference>
<proteinExistence type="predicted"/>
<protein>
    <recommendedName>
        <fullName evidence="3">Nucleoid-associated protein</fullName>
    </recommendedName>
</protein>
<evidence type="ECO:0000313" key="1">
    <source>
        <dbReference type="EMBL" id="WNY24728.1"/>
    </source>
</evidence>
<gene>
    <name evidence="1" type="ORF">MsAc7_02520</name>
</gene>
<accession>A0AA97A365</accession>
<organism evidence="1 2">
    <name type="scientific">Methanolapillus millepedarum</name>
    <dbReference type="NCBI Taxonomy" id="3028296"/>
    <lineage>
        <taxon>Archaea</taxon>
        <taxon>Methanobacteriati</taxon>
        <taxon>Methanobacteriota</taxon>
        <taxon>Stenosarchaea group</taxon>
        <taxon>Methanomicrobia</taxon>
        <taxon>Methanosarcinales</taxon>
        <taxon>Methanosarcinaceae</taxon>
        <taxon>Methanolapillus</taxon>
    </lineage>
</organism>
<dbReference type="AlphaFoldDB" id="A0AA97A365"/>
<evidence type="ECO:0008006" key="3">
    <source>
        <dbReference type="Google" id="ProtNLM"/>
    </source>
</evidence>
<name>A0AA97A365_9EURY</name>
<dbReference type="EMBL" id="CP131060">
    <property type="protein sequence ID" value="WNY24728.1"/>
    <property type="molecule type" value="Genomic_DNA"/>
</dbReference>
<dbReference type="GeneID" id="89229377"/>
<evidence type="ECO:0000313" key="2">
    <source>
        <dbReference type="Proteomes" id="UP001303587"/>
    </source>
</evidence>
<dbReference type="Proteomes" id="UP001303587">
    <property type="component" value="Chromosome"/>
</dbReference>